<keyword evidence="2" id="KW-1185">Reference proteome</keyword>
<proteinExistence type="predicted"/>
<comment type="caution">
    <text evidence="1">The sequence shown here is derived from an EMBL/GenBank/DDBJ whole genome shotgun (WGS) entry which is preliminary data.</text>
</comment>
<organism evidence="1 2">
    <name type="scientific">Enterococcus canis</name>
    <dbReference type="NCBI Taxonomy" id="214095"/>
    <lineage>
        <taxon>Bacteria</taxon>
        <taxon>Bacillati</taxon>
        <taxon>Bacillota</taxon>
        <taxon>Bacilli</taxon>
        <taxon>Lactobacillales</taxon>
        <taxon>Enterococcaceae</taxon>
        <taxon>Enterococcus</taxon>
    </lineage>
</organism>
<dbReference type="EMBL" id="JXKH01000005">
    <property type="protein sequence ID" value="OJG18243.1"/>
    <property type="molecule type" value="Genomic_DNA"/>
</dbReference>
<evidence type="ECO:0000313" key="2">
    <source>
        <dbReference type="Proteomes" id="UP000181884"/>
    </source>
</evidence>
<accession>A0A1L8RET7</accession>
<name>A0A1L8RET7_9ENTE</name>
<sequence length="49" mass="5906">MKSIFQNNYLKNKNSEDRILQVPRNYVILTNEIRKQQSKCFFHSFLGVD</sequence>
<evidence type="ECO:0000313" key="1">
    <source>
        <dbReference type="EMBL" id="OJG18243.1"/>
    </source>
</evidence>
<dbReference type="AlphaFoldDB" id="A0A1L8RET7"/>
<dbReference type="Proteomes" id="UP000181884">
    <property type="component" value="Unassembled WGS sequence"/>
</dbReference>
<dbReference type="STRING" id="214095.RU97_GL002316"/>
<gene>
    <name evidence="1" type="ORF">RU97_GL002316</name>
</gene>
<protein>
    <submittedName>
        <fullName evidence="1">Uncharacterized protein</fullName>
    </submittedName>
</protein>
<reference evidence="1 2" key="1">
    <citation type="submission" date="2014-12" db="EMBL/GenBank/DDBJ databases">
        <title>Draft genome sequences of 29 type strains of Enterococci.</title>
        <authorList>
            <person name="Zhong Z."/>
            <person name="Sun Z."/>
            <person name="Liu W."/>
            <person name="Zhang W."/>
            <person name="Zhang H."/>
        </authorList>
    </citation>
    <scope>NUCLEOTIDE SEQUENCE [LARGE SCALE GENOMIC DNA]</scope>
    <source>
        <strain evidence="1 2">DSM 17029</strain>
    </source>
</reference>